<name>A0A7C4JIU8_9CREN</name>
<dbReference type="InterPro" id="IPR029056">
    <property type="entry name" value="Ribokinase-like"/>
</dbReference>
<dbReference type="Gene3D" id="3.40.1190.20">
    <property type="match status" value="1"/>
</dbReference>
<organism evidence="6">
    <name type="scientific">Ignisphaera aggregans</name>
    <dbReference type="NCBI Taxonomy" id="334771"/>
    <lineage>
        <taxon>Archaea</taxon>
        <taxon>Thermoproteota</taxon>
        <taxon>Thermoprotei</taxon>
        <taxon>Desulfurococcales</taxon>
        <taxon>Desulfurococcaceae</taxon>
        <taxon>Ignisphaera</taxon>
    </lineage>
</organism>
<dbReference type="SUPFAM" id="SSF53613">
    <property type="entry name" value="Ribokinase-like"/>
    <property type="match status" value="1"/>
</dbReference>
<dbReference type="SUPFAM" id="SSF46785">
    <property type="entry name" value="Winged helix' DNA-binding domain"/>
    <property type="match status" value="1"/>
</dbReference>
<evidence type="ECO:0000313" key="6">
    <source>
        <dbReference type="EMBL" id="HGQ64044.1"/>
    </source>
</evidence>
<evidence type="ECO:0000256" key="1">
    <source>
        <dbReference type="ARBA" id="ARBA00010688"/>
    </source>
</evidence>
<dbReference type="GO" id="GO:0016301">
    <property type="term" value="F:kinase activity"/>
    <property type="evidence" value="ECO:0007669"/>
    <property type="project" value="UniProtKB-KW"/>
</dbReference>
<proteinExistence type="inferred from homology"/>
<keyword evidence="2" id="KW-0808">Transferase</keyword>
<comment type="caution">
    <text evidence="6">The sequence shown here is derived from an EMBL/GenBank/DDBJ whole genome shotgun (WGS) entry which is preliminary data.</text>
</comment>
<dbReference type="InterPro" id="IPR036390">
    <property type="entry name" value="WH_DNA-bd_sf"/>
</dbReference>
<accession>A0A7C4JIU8</accession>
<evidence type="ECO:0000256" key="3">
    <source>
        <dbReference type="ARBA" id="ARBA00022777"/>
    </source>
</evidence>
<dbReference type="AlphaFoldDB" id="A0A7C4JIU8"/>
<dbReference type="PANTHER" id="PTHR10584">
    <property type="entry name" value="SUGAR KINASE"/>
    <property type="match status" value="1"/>
</dbReference>
<comment type="similarity">
    <text evidence="1">Belongs to the carbohydrate kinase PfkB family.</text>
</comment>
<dbReference type="Pfam" id="PF00294">
    <property type="entry name" value="PfkB"/>
    <property type="match status" value="1"/>
</dbReference>
<dbReference type="PANTHER" id="PTHR10584:SF166">
    <property type="entry name" value="RIBOKINASE"/>
    <property type="match status" value="1"/>
</dbReference>
<dbReference type="EMBL" id="DTCK01000041">
    <property type="protein sequence ID" value="HGQ36365.1"/>
    <property type="molecule type" value="Genomic_DNA"/>
</dbReference>
<keyword evidence="3" id="KW-0418">Kinase</keyword>
<protein>
    <recommendedName>
        <fullName evidence="4">Carbohydrate kinase PfkB domain-containing protein</fullName>
    </recommendedName>
</protein>
<evidence type="ECO:0000256" key="2">
    <source>
        <dbReference type="ARBA" id="ARBA00022679"/>
    </source>
</evidence>
<gene>
    <name evidence="6" type="ORF">ENU08_02215</name>
    <name evidence="5" type="ORF">ENU41_06790</name>
</gene>
<reference evidence="6" key="1">
    <citation type="journal article" date="2020" name="mSystems">
        <title>Genome- and Community-Level Interaction Insights into Carbon Utilization and Element Cycling Functions of Hydrothermarchaeota in Hydrothermal Sediment.</title>
        <authorList>
            <person name="Zhou Z."/>
            <person name="Liu Y."/>
            <person name="Xu W."/>
            <person name="Pan J."/>
            <person name="Luo Z.H."/>
            <person name="Li M."/>
        </authorList>
    </citation>
    <scope>NUCLEOTIDE SEQUENCE [LARGE SCALE GENOMIC DNA]</scope>
    <source>
        <strain evidence="6">SpSt-637</strain>
        <strain evidence="5">SpSt-667</strain>
    </source>
</reference>
<evidence type="ECO:0000313" key="5">
    <source>
        <dbReference type="EMBL" id="HGQ36365.1"/>
    </source>
</evidence>
<feature type="domain" description="Carbohydrate kinase PfkB" evidence="4">
    <location>
        <begin position="176"/>
        <end position="447"/>
    </location>
</feature>
<evidence type="ECO:0000259" key="4">
    <source>
        <dbReference type="Pfam" id="PF00294"/>
    </source>
</evidence>
<dbReference type="InterPro" id="IPR011611">
    <property type="entry name" value="PfkB_dom"/>
</dbReference>
<dbReference type="EMBL" id="DTBD01000015">
    <property type="protein sequence ID" value="HGQ64044.1"/>
    <property type="molecule type" value="Genomic_DNA"/>
</dbReference>
<sequence length="453" mass="51231">MSLHNNYWPFVLLMPVDVNERVVFLQTLFSSSTVFEILTLFDKTEELCQKDLVSILKHHSNKTIILVLKKLVRLGLLEETIKISHSERKRATRMKCYRLTELGKWYNVFLKNVKSLDRDTLRKLFEEIVLMFVDKVMSLRDDLGVKHSEIVDVLASNILRGAIMSRKIRVSREVVVFGSTAFDVYLGDEIMFFSGGSGANIAFNCAKLGLTTSFITRIPIDLLSLRTILELVDQGVDLSLSQLDPEAKTTVCAIRRWYTEDPEIVCSYDTSKPPVVTELNNNIISLCDEAKALYLGEGICRVFDELLNSIDRTNKVIVYRPSLESLKNYFNECKNILKYNPIFILNSKKFEILHNKGFDLPNDLFRLGVDRIIVTRGSKGVAVYTLEPKEVVEIPIKQRVNIVDTVGAGDVFTAVLLYQLLRGKNIVTASQNAAEVAAQSISVLGPRKIKLVG</sequence>